<keyword evidence="2 5" id="KW-0812">Transmembrane</keyword>
<evidence type="ECO:0000259" key="6">
    <source>
        <dbReference type="Pfam" id="PF01284"/>
    </source>
</evidence>
<organism evidence="7 8">
    <name type="scientific">Neocallimastix californiae</name>
    <dbReference type="NCBI Taxonomy" id="1754190"/>
    <lineage>
        <taxon>Eukaryota</taxon>
        <taxon>Fungi</taxon>
        <taxon>Fungi incertae sedis</taxon>
        <taxon>Chytridiomycota</taxon>
        <taxon>Chytridiomycota incertae sedis</taxon>
        <taxon>Neocallimastigomycetes</taxon>
        <taxon>Neocallimastigales</taxon>
        <taxon>Neocallimastigaceae</taxon>
        <taxon>Neocallimastix</taxon>
    </lineage>
</organism>
<gene>
    <name evidence="7" type="ORF">LY90DRAFT_675952</name>
</gene>
<comment type="subcellular location">
    <subcellularLocation>
        <location evidence="1">Membrane</location>
        <topology evidence="1">Multi-pass membrane protein</topology>
    </subcellularLocation>
</comment>
<dbReference type="AlphaFoldDB" id="A0A1Y2AIF3"/>
<feature type="transmembrane region" description="Helical" evidence="5">
    <location>
        <begin position="179"/>
        <end position="203"/>
    </location>
</feature>
<dbReference type="GO" id="GO:0016020">
    <property type="term" value="C:membrane"/>
    <property type="evidence" value="ECO:0007669"/>
    <property type="project" value="UniProtKB-SubCell"/>
</dbReference>
<evidence type="ECO:0000256" key="4">
    <source>
        <dbReference type="ARBA" id="ARBA00023136"/>
    </source>
</evidence>
<evidence type="ECO:0000256" key="5">
    <source>
        <dbReference type="SAM" id="Phobius"/>
    </source>
</evidence>
<evidence type="ECO:0000313" key="7">
    <source>
        <dbReference type="EMBL" id="ORY22306.1"/>
    </source>
</evidence>
<keyword evidence="3 5" id="KW-1133">Transmembrane helix</keyword>
<keyword evidence="8" id="KW-1185">Reference proteome</keyword>
<dbReference type="OrthoDB" id="2146784at2759"/>
<dbReference type="Proteomes" id="UP000193920">
    <property type="component" value="Unassembled WGS sequence"/>
</dbReference>
<dbReference type="InterPro" id="IPR008253">
    <property type="entry name" value="Marvel"/>
</dbReference>
<evidence type="ECO:0000313" key="8">
    <source>
        <dbReference type="Proteomes" id="UP000193920"/>
    </source>
</evidence>
<sequence>MDINNSTADITNSKTELIEEENIVQEVSPKRTLKKRVSIQSDFKFHNPGNFQLKQQNYSSPQLINNINGDIQEVPNNQSTSAKVDLNSNNELKVIPDKLISEISSIALELMSNKTPEVKDSKDLIVYTKAMELPSKLETLIESRVILRICQLFSAIGAFASLSVSSLDVNYKSSALAESGINTMCLVSISSMIVACATLFVYFNPKFLGISPQRHFRSSRVEVCVDLLFLAFWIFASSEIAIYGDCPQKFFDINASSERSCYSWNFCMSFGFLASILYIFTFIRGIYDLKTHDWGRRTSQKYTGKGVYLWVRGNWKDINQED</sequence>
<evidence type="ECO:0000256" key="2">
    <source>
        <dbReference type="ARBA" id="ARBA00022692"/>
    </source>
</evidence>
<proteinExistence type="predicted"/>
<feature type="domain" description="MARVEL" evidence="6">
    <location>
        <begin position="143"/>
        <end position="283"/>
    </location>
</feature>
<dbReference type="Pfam" id="PF01284">
    <property type="entry name" value="MARVEL"/>
    <property type="match status" value="1"/>
</dbReference>
<evidence type="ECO:0000256" key="1">
    <source>
        <dbReference type="ARBA" id="ARBA00004141"/>
    </source>
</evidence>
<reference evidence="7 8" key="1">
    <citation type="submission" date="2016-08" db="EMBL/GenBank/DDBJ databases">
        <title>A Parts List for Fungal Cellulosomes Revealed by Comparative Genomics.</title>
        <authorList>
            <consortium name="DOE Joint Genome Institute"/>
            <person name="Haitjema C.H."/>
            <person name="Gilmore S.P."/>
            <person name="Henske J.K."/>
            <person name="Solomon K.V."/>
            <person name="De Groot R."/>
            <person name="Kuo A."/>
            <person name="Mondo S.J."/>
            <person name="Salamov A.A."/>
            <person name="Labutti K."/>
            <person name="Zhao Z."/>
            <person name="Chiniquy J."/>
            <person name="Barry K."/>
            <person name="Brewer H.M."/>
            <person name="Purvine S.O."/>
            <person name="Wright A.T."/>
            <person name="Boxma B."/>
            <person name="Van Alen T."/>
            <person name="Hackstein J.H."/>
            <person name="Baker S.E."/>
            <person name="Grigoriev I.V."/>
            <person name="O'Malley M.A."/>
        </authorList>
    </citation>
    <scope>NUCLEOTIDE SEQUENCE [LARGE SCALE GENOMIC DNA]</scope>
    <source>
        <strain evidence="7 8">G1</strain>
    </source>
</reference>
<comment type="caution">
    <text evidence="7">The sequence shown here is derived from an EMBL/GenBank/DDBJ whole genome shotgun (WGS) entry which is preliminary data.</text>
</comment>
<dbReference type="EMBL" id="MCOG01000250">
    <property type="protein sequence ID" value="ORY22306.1"/>
    <property type="molecule type" value="Genomic_DNA"/>
</dbReference>
<accession>A0A1Y2AIF3</accession>
<protein>
    <recommendedName>
        <fullName evidence="6">MARVEL domain-containing protein</fullName>
    </recommendedName>
</protein>
<feature type="transmembrane region" description="Helical" evidence="5">
    <location>
        <begin position="145"/>
        <end position="167"/>
    </location>
</feature>
<keyword evidence="4 5" id="KW-0472">Membrane</keyword>
<feature type="transmembrane region" description="Helical" evidence="5">
    <location>
        <begin position="263"/>
        <end position="287"/>
    </location>
</feature>
<evidence type="ECO:0000256" key="3">
    <source>
        <dbReference type="ARBA" id="ARBA00022989"/>
    </source>
</evidence>
<feature type="transmembrane region" description="Helical" evidence="5">
    <location>
        <begin position="223"/>
        <end position="243"/>
    </location>
</feature>
<name>A0A1Y2AIF3_9FUNG</name>